<feature type="transmembrane region" description="Helical" evidence="1">
    <location>
        <begin position="65"/>
        <end position="88"/>
    </location>
</feature>
<gene>
    <name evidence="2" type="ORF">FD17_GL001253</name>
</gene>
<sequence>MLTIIETNYDRLEGFVMARGIKVLAVFGLNWILAVVFLFWFDVWVVSGWFPKSAADQVPTPTYQVAIYLAVNLVINTLIAWAAYWIVRKDLQDIPIKHKWTFYLALLIIFSVILTTIMLLFNLELNSAFNILYTPFAAIAIFLTIPFLVAISGPILGYQSRPWFKLGLVIEVVSTLLFFGGFYTSTM</sequence>
<dbReference type="EMBL" id="AZEA01000020">
    <property type="protein sequence ID" value="KRK87500.1"/>
    <property type="molecule type" value="Genomic_DNA"/>
</dbReference>
<keyword evidence="3" id="KW-1185">Reference proteome</keyword>
<keyword evidence="1" id="KW-0812">Transmembrane</keyword>
<keyword evidence="1" id="KW-1133">Transmembrane helix</keyword>
<feature type="transmembrane region" description="Helical" evidence="1">
    <location>
        <begin position="21"/>
        <end position="45"/>
    </location>
</feature>
<evidence type="ECO:0000313" key="3">
    <source>
        <dbReference type="Proteomes" id="UP000051581"/>
    </source>
</evidence>
<dbReference type="AlphaFoldDB" id="A0A0R1KVK2"/>
<accession>A0A0R1KVK2</accession>
<dbReference type="PATRIC" id="fig|1423808.3.peg.1265"/>
<keyword evidence="1" id="KW-0472">Membrane</keyword>
<proteinExistence type="predicted"/>
<reference evidence="2 3" key="1">
    <citation type="journal article" date="2015" name="Genome Announc.">
        <title>Expanding the biotechnology potential of lactobacilli through comparative genomics of 213 strains and associated genera.</title>
        <authorList>
            <person name="Sun Z."/>
            <person name="Harris H.M."/>
            <person name="McCann A."/>
            <person name="Guo C."/>
            <person name="Argimon S."/>
            <person name="Zhang W."/>
            <person name="Yang X."/>
            <person name="Jeffery I.B."/>
            <person name="Cooney J.C."/>
            <person name="Kagawa T.F."/>
            <person name="Liu W."/>
            <person name="Song Y."/>
            <person name="Salvetti E."/>
            <person name="Wrobel A."/>
            <person name="Rasinkangas P."/>
            <person name="Parkhill J."/>
            <person name="Rea M.C."/>
            <person name="O'Sullivan O."/>
            <person name="Ritari J."/>
            <person name="Douillard F.P."/>
            <person name="Paul Ross R."/>
            <person name="Yang R."/>
            <person name="Briner A.E."/>
            <person name="Felis G.E."/>
            <person name="de Vos W.M."/>
            <person name="Barrangou R."/>
            <person name="Klaenhammer T.R."/>
            <person name="Caufield P.W."/>
            <person name="Cui Y."/>
            <person name="Zhang H."/>
            <person name="O'Toole P.W."/>
        </authorList>
    </citation>
    <scope>NUCLEOTIDE SEQUENCE [LARGE SCALE GENOMIC DNA]</scope>
    <source>
        <strain evidence="2 3">DSM 19904</strain>
    </source>
</reference>
<comment type="caution">
    <text evidence="2">The sequence shown here is derived from an EMBL/GenBank/DDBJ whole genome shotgun (WGS) entry which is preliminary data.</text>
</comment>
<feature type="transmembrane region" description="Helical" evidence="1">
    <location>
        <begin position="100"/>
        <end position="121"/>
    </location>
</feature>
<evidence type="ECO:0000313" key="2">
    <source>
        <dbReference type="EMBL" id="KRK87500.1"/>
    </source>
</evidence>
<feature type="transmembrane region" description="Helical" evidence="1">
    <location>
        <begin position="163"/>
        <end position="183"/>
    </location>
</feature>
<evidence type="ECO:0000256" key="1">
    <source>
        <dbReference type="SAM" id="Phobius"/>
    </source>
</evidence>
<organism evidence="2 3">
    <name type="scientific">Lentilactobacillus sunkii DSM 19904</name>
    <dbReference type="NCBI Taxonomy" id="1423808"/>
    <lineage>
        <taxon>Bacteria</taxon>
        <taxon>Bacillati</taxon>
        <taxon>Bacillota</taxon>
        <taxon>Bacilli</taxon>
        <taxon>Lactobacillales</taxon>
        <taxon>Lactobacillaceae</taxon>
        <taxon>Lentilactobacillus</taxon>
    </lineage>
</organism>
<name>A0A0R1KVK2_9LACO</name>
<feature type="transmembrane region" description="Helical" evidence="1">
    <location>
        <begin position="127"/>
        <end position="151"/>
    </location>
</feature>
<dbReference type="Proteomes" id="UP000051581">
    <property type="component" value="Unassembled WGS sequence"/>
</dbReference>
<protein>
    <submittedName>
        <fullName evidence="2">Uncharacterized protein</fullName>
    </submittedName>
</protein>